<evidence type="ECO:0000259" key="1">
    <source>
        <dbReference type="PROSITE" id="PS51186"/>
    </source>
</evidence>
<dbReference type="SUPFAM" id="SSF55729">
    <property type="entry name" value="Acyl-CoA N-acyltransferases (Nat)"/>
    <property type="match status" value="1"/>
</dbReference>
<gene>
    <name evidence="2" type="ORF">Psi02_62810</name>
</gene>
<dbReference type="InterPro" id="IPR000182">
    <property type="entry name" value="GNAT_dom"/>
</dbReference>
<dbReference type="Pfam" id="PF13302">
    <property type="entry name" value="Acetyltransf_3"/>
    <property type="match status" value="1"/>
</dbReference>
<comment type="caution">
    <text evidence="2">The sequence shown here is derived from an EMBL/GenBank/DDBJ whole genome shotgun (WGS) entry which is preliminary data.</text>
</comment>
<evidence type="ECO:0000313" key="3">
    <source>
        <dbReference type="Proteomes" id="UP000644610"/>
    </source>
</evidence>
<organism evidence="2 3">
    <name type="scientific">Planotetraspora silvatica</name>
    <dbReference type="NCBI Taxonomy" id="234614"/>
    <lineage>
        <taxon>Bacteria</taxon>
        <taxon>Bacillati</taxon>
        <taxon>Actinomycetota</taxon>
        <taxon>Actinomycetes</taxon>
        <taxon>Streptosporangiales</taxon>
        <taxon>Streptosporangiaceae</taxon>
        <taxon>Planotetraspora</taxon>
    </lineage>
</organism>
<dbReference type="PANTHER" id="PTHR43792:SF1">
    <property type="entry name" value="N-ACETYLTRANSFERASE DOMAIN-CONTAINING PROTEIN"/>
    <property type="match status" value="1"/>
</dbReference>
<dbReference type="PANTHER" id="PTHR43792">
    <property type="entry name" value="GNAT FAMILY, PUTATIVE (AFU_ORTHOLOGUE AFUA_3G00765)-RELATED-RELATED"/>
    <property type="match status" value="1"/>
</dbReference>
<dbReference type="InterPro" id="IPR016181">
    <property type="entry name" value="Acyl_CoA_acyltransferase"/>
</dbReference>
<dbReference type="EMBL" id="BOOQ01000046">
    <property type="protein sequence ID" value="GII49857.1"/>
    <property type="molecule type" value="Genomic_DNA"/>
</dbReference>
<dbReference type="GO" id="GO:0016747">
    <property type="term" value="F:acyltransferase activity, transferring groups other than amino-acyl groups"/>
    <property type="evidence" value="ECO:0007669"/>
    <property type="project" value="InterPro"/>
</dbReference>
<dbReference type="PROSITE" id="PS51186">
    <property type="entry name" value="GNAT"/>
    <property type="match status" value="1"/>
</dbReference>
<protein>
    <submittedName>
        <fullName evidence="2">N-acetyltransferase</fullName>
    </submittedName>
</protein>
<sequence>MTHEVTIVGSTISTPRLRLRPWHQDYAAGALDIYGSSEVSRWLAPAMDRVNDLDQMRAVIAGWIAAPLGSEGRPSGRWVIEETESGRVAGSGQILPLPPECDDLELGYQLAPWAWGRGLAAEAGHALAHYAFSNGEEEVFAVVRPKNERGTRAARRIGMEWVGETDKYYDLRLQVFRLRKGDLDTSALEPGPVER</sequence>
<dbReference type="Gene3D" id="3.40.630.30">
    <property type="match status" value="1"/>
</dbReference>
<proteinExistence type="predicted"/>
<keyword evidence="3" id="KW-1185">Reference proteome</keyword>
<dbReference type="Proteomes" id="UP000644610">
    <property type="component" value="Unassembled WGS sequence"/>
</dbReference>
<accession>A0A8J3UU53</accession>
<dbReference type="AlphaFoldDB" id="A0A8J3UU53"/>
<dbReference type="InterPro" id="IPR051531">
    <property type="entry name" value="N-acetyltransferase"/>
</dbReference>
<dbReference type="RefSeq" id="WP_239095306.1">
    <property type="nucleotide sequence ID" value="NZ_BAAAKY010000030.1"/>
</dbReference>
<reference evidence="2" key="1">
    <citation type="submission" date="2021-01" db="EMBL/GenBank/DDBJ databases">
        <title>Whole genome shotgun sequence of Planotetraspora silvatica NBRC 100141.</title>
        <authorList>
            <person name="Komaki H."/>
            <person name="Tamura T."/>
        </authorList>
    </citation>
    <scope>NUCLEOTIDE SEQUENCE</scope>
    <source>
        <strain evidence="2">NBRC 100141</strain>
    </source>
</reference>
<feature type="domain" description="N-acetyltransferase" evidence="1">
    <location>
        <begin position="17"/>
        <end position="178"/>
    </location>
</feature>
<name>A0A8J3UU53_9ACTN</name>
<evidence type="ECO:0000313" key="2">
    <source>
        <dbReference type="EMBL" id="GII49857.1"/>
    </source>
</evidence>